<dbReference type="SUPFAM" id="SSF51306">
    <property type="entry name" value="LexA/Signal peptidase"/>
    <property type="match status" value="1"/>
</dbReference>
<reference evidence="2" key="1">
    <citation type="submission" date="2018-05" db="EMBL/GenBank/DDBJ databases">
        <authorList>
            <person name="Lanie J.A."/>
            <person name="Ng W.-L."/>
            <person name="Kazmierczak K.M."/>
            <person name="Andrzejewski T.M."/>
            <person name="Davidsen T.M."/>
            <person name="Wayne K.J."/>
            <person name="Tettelin H."/>
            <person name="Glass J.I."/>
            <person name="Rusch D."/>
            <person name="Podicherti R."/>
            <person name="Tsui H.-C.T."/>
            <person name="Winkler M.E."/>
        </authorList>
    </citation>
    <scope>NUCLEOTIDE SEQUENCE</scope>
</reference>
<gene>
    <name evidence="2" type="ORF">METZ01_LOCUS60012</name>
</gene>
<dbReference type="InterPro" id="IPR036286">
    <property type="entry name" value="LexA/Signal_pep-like_sf"/>
</dbReference>
<dbReference type="PANTHER" id="PTHR33516">
    <property type="entry name" value="LEXA REPRESSOR"/>
    <property type="match status" value="1"/>
</dbReference>
<dbReference type="CDD" id="cd06529">
    <property type="entry name" value="S24_LexA-like"/>
    <property type="match status" value="1"/>
</dbReference>
<dbReference type="InterPro" id="IPR015927">
    <property type="entry name" value="Peptidase_S24_S26A/B/C"/>
</dbReference>
<dbReference type="Pfam" id="PF00717">
    <property type="entry name" value="Peptidase_S24"/>
    <property type="match status" value="1"/>
</dbReference>
<feature type="domain" description="Peptidase S24/S26A/S26B/S26C" evidence="1">
    <location>
        <begin position="22"/>
        <end position="136"/>
    </location>
</feature>
<evidence type="ECO:0000313" key="2">
    <source>
        <dbReference type="EMBL" id="SVA07158.1"/>
    </source>
</evidence>
<protein>
    <recommendedName>
        <fullName evidence="1">Peptidase S24/S26A/S26B/S26C domain-containing protein</fullName>
    </recommendedName>
</protein>
<dbReference type="NCBIfam" id="NF007621">
    <property type="entry name" value="PRK10276.1"/>
    <property type="match status" value="1"/>
</dbReference>
<dbReference type="AlphaFoldDB" id="A0A381SV06"/>
<organism evidence="2">
    <name type="scientific">marine metagenome</name>
    <dbReference type="NCBI Taxonomy" id="408172"/>
    <lineage>
        <taxon>unclassified sequences</taxon>
        <taxon>metagenomes</taxon>
        <taxon>ecological metagenomes</taxon>
    </lineage>
</organism>
<dbReference type="InterPro" id="IPR039418">
    <property type="entry name" value="LexA-like"/>
</dbReference>
<sequence>MVVKYLGDTSEGDFPLAEIPYFLNKVRVGWPSPADDYVERPIDLNEYLIKNPAATYFVRVSGDSMIGAFIGDGAILIVDRSVEPKHKSIVVAAINGSYTCKRLLTKPKVCLAAENSKYTPIFIKENEELEIAGVVIAAINTY</sequence>
<accession>A0A381SV06</accession>
<evidence type="ECO:0000259" key="1">
    <source>
        <dbReference type="Pfam" id="PF00717"/>
    </source>
</evidence>
<dbReference type="PANTHER" id="PTHR33516:SF2">
    <property type="entry name" value="LEXA REPRESSOR-RELATED"/>
    <property type="match status" value="1"/>
</dbReference>
<dbReference type="Gene3D" id="2.10.109.10">
    <property type="entry name" value="Umud Fragment, subunit A"/>
    <property type="match status" value="1"/>
</dbReference>
<dbReference type="InterPro" id="IPR050077">
    <property type="entry name" value="LexA_repressor"/>
</dbReference>
<name>A0A381SV06_9ZZZZ</name>
<proteinExistence type="predicted"/>
<dbReference type="EMBL" id="UINC01003532">
    <property type="protein sequence ID" value="SVA07158.1"/>
    <property type="molecule type" value="Genomic_DNA"/>
</dbReference>